<evidence type="ECO:0000313" key="4">
    <source>
        <dbReference type="Proteomes" id="UP000183945"/>
    </source>
</evidence>
<dbReference type="Pfam" id="PF00582">
    <property type="entry name" value="Usp"/>
    <property type="match status" value="2"/>
</dbReference>
<accession>A0A1M5BHV9</accession>
<dbReference type="RefSeq" id="WP_072875575.1">
    <property type="nucleotide sequence ID" value="NZ_FQVT01000001.1"/>
</dbReference>
<dbReference type="InterPro" id="IPR006015">
    <property type="entry name" value="Universal_stress_UspA"/>
</dbReference>
<dbReference type="Proteomes" id="UP000183945">
    <property type="component" value="Unassembled WGS sequence"/>
</dbReference>
<dbReference type="InterPro" id="IPR014729">
    <property type="entry name" value="Rossmann-like_a/b/a_fold"/>
</dbReference>
<dbReference type="SUPFAM" id="SSF52402">
    <property type="entry name" value="Adenine nucleotide alpha hydrolases-like"/>
    <property type="match status" value="2"/>
</dbReference>
<dbReference type="CDD" id="cd00293">
    <property type="entry name" value="USP-like"/>
    <property type="match status" value="2"/>
</dbReference>
<evidence type="ECO:0000259" key="2">
    <source>
        <dbReference type="Pfam" id="PF00582"/>
    </source>
</evidence>
<keyword evidence="4" id="KW-1185">Reference proteome</keyword>
<protein>
    <submittedName>
        <fullName evidence="3">Nucleotide-binding universal stress protein, UspA family</fullName>
    </submittedName>
</protein>
<dbReference type="STRING" id="1073325.SAMN05444483_10138"/>
<dbReference type="AlphaFoldDB" id="A0A1M5BHV9"/>
<evidence type="ECO:0000313" key="3">
    <source>
        <dbReference type="EMBL" id="SHF41979.1"/>
    </source>
</evidence>
<gene>
    <name evidence="3" type="ORF">SAMN05444483_10138</name>
</gene>
<organism evidence="3 4">
    <name type="scientific">Salegentibacter echinorum</name>
    <dbReference type="NCBI Taxonomy" id="1073325"/>
    <lineage>
        <taxon>Bacteria</taxon>
        <taxon>Pseudomonadati</taxon>
        <taxon>Bacteroidota</taxon>
        <taxon>Flavobacteriia</taxon>
        <taxon>Flavobacteriales</taxon>
        <taxon>Flavobacteriaceae</taxon>
        <taxon>Salegentibacter</taxon>
    </lineage>
</organism>
<sequence>MKNILVPTNFSKSSQQAAQLGIKLAQAFNAEIHFLHMIQTPMDWVDLDKTKEKRYPEVLAKIGEAKTELRELEKIGEREGLECRTFIDYNPGQRNILQHSGYYKHDFIVIGTSGKKGFLGELMGSYTDQIVRYANVPVIVAKETEASFPWQNILFVSDFQEDVSRAFKEVIPLAQKLDTSLNLLRINTETDFNSIKDGRAPIKEFLKGFPELKQVKTHVYNGPSVAEGVSHFTKHNPVDIIVMSTQGKTGFLSLFSRSVAEDVVQKFDLPVMTIKI</sequence>
<dbReference type="InterPro" id="IPR006016">
    <property type="entry name" value="UspA"/>
</dbReference>
<comment type="similarity">
    <text evidence="1">Belongs to the universal stress protein A family.</text>
</comment>
<dbReference type="Gene3D" id="3.40.50.620">
    <property type="entry name" value="HUPs"/>
    <property type="match status" value="2"/>
</dbReference>
<name>A0A1M5BHV9_SALEC</name>
<feature type="domain" description="UspA" evidence="2">
    <location>
        <begin position="150"/>
        <end position="275"/>
    </location>
</feature>
<dbReference type="PANTHER" id="PTHR46268">
    <property type="entry name" value="STRESS RESPONSE PROTEIN NHAX"/>
    <property type="match status" value="1"/>
</dbReference>
<evidence type="ECO:0000256" key="1">
    <source>
        <dbReference type="ARBA" id="ARBA00008791"/>
    </source>
</evidence>
<dbReference type="PANTHER" id="PTHR46268:SF6">
    <property type="entry name" value="UNIVERSAL STRESS PROTEIN UP12"/>
    <property type="match status" value="1"/>
</dbReference>
<proteinExistence type="inferred from homology"/>
<dbReference type="PRINTS" id="PR01438">
    <property type="entry name" value="UNVRSLSTRESS"/>
</dbReference>
<reference evidence="4" key="1">
    <citation type="submission" date="2016-11" db="EMBL/GenBank/DDBJ databases">
        <authorList>
            <person name="Varghese N."/>
            <person name="Submissions S."/>
        </authorList>
    </citation>
    <scope>NUCLEOTIDE SEQUENCE [LARGE SCALE GENOMIC DNA]</scope>
    <source>
        <strain evidence="4">DSM 24579</strain>
    </source>
</reference>
<feature type="domain" description="UspA" evidence="2">
    <location>
        <begin position="1"/>
        <end position="142"/>
    </location>
</feature>
<dbReference type="EMBL" id="FQVT01000001">
    <property type="protein sequence ID" value="SHF41979.1"/>
    <property type="molecule type" value="Genomic_DNA"/>
</dbReference>
<dbReference type="OrthoDB" id="9788959at2"/>